<dbReference type="EMBL" id="QGKV02000832">
    <property type="protein sequence ID" value="KAF3545692.1"/>
    <property type="molecule type" value="Genomic_DNA"/>
</dbReference>
<sequence length="826" mass="92631">MTTLIDEIRSQRIANQTVANRLDQAERELAEHRAANIRERNQTPLDPLRATSNPQHRTVRYSRDPKRSIWTLHERKFTTTPAAGHLDEIDTGIQRPRSTLIQFQNGSTDRQGVPRTRIPPPNHSIFENRNPSATRTFHKAGIDNLTEQARRHDLRGPGLECATEFLEVFRDISGAKRPPRVPLPARAKKAGRQKLTRGLECATEFLEVFRDISGAKRPPRVPLPARAKKAGRQKLTRVDQRGLDDPGRSSASRPARIGRPARTTQDDPAQKQEETVVVHEVDGLEGQEELCFVNANGTWYKKEPNFQYNNYQQKPFYNQQQGGYQARQNYSQGFSSKGNQSTQGQARSSTSAPQESSTYAMLKHILESHTRSEKHIGYELKNLHTKVDGSYNDHNNKFLQLSSHFKVLENQFASMPSTSKRPLGSLPEKSEQNLKEYCNVILSTTSSEIELSDHEKEIVDKTEHKAMERVKAQAELKVAAENLKRDEHKTENQVEREAVQRLKEVKLKGTTEVEQSPYDKLTFPQRVLTKAQKKVNSKFRKDMSSVGVKLPEISHMRDAHGKWSETEAMLTAVKGSHSVKVSKLEIMIGELERDLGKTASSLLKEKKARKAKSSEVRRLQRQIESDAELVSRGIREAKDALSSEFQARLAKISAFLGSLECIRNRDLALATIEGGMAVVDGDFDLILADLKSACLLPTCSEGPEGMDPVLGGEAAPGSDEATGEEGASVSRVFPQGIDFAGYLKMSNINIEAWFWDLVSFGYHAFEMLETSSLGFGAIPRYESSISPETIFKPTGSAGPKFRVSFIALLSLCRMYESHLRKMAMSV</sequence>
<keyword evidence="1" id="KW-0175">Coiled coil</keyword>
<feature type="region of interest" description="Disordered" evidence="2">
    <location>
        <begin position="36"/>
        <end position="63"/>
    </location>
</feature>
<accession>A0ABQ7C230</accession>
<proteinExistence type="predicted"/>
<feature type="compositionally biased region" description="Basic and acidic residues" evidence="2">
    <location>
        <begin position="236"/>
        <end position="247"/>
    </location>
</feature>
<reference evidence="3 4" key="1">
    <citation type="journal article" date="2020" name="BMC Genomics">
        <title>Intraspecific diversification of the crop wild relative Brassica cretica Lam. using demographic model selection.</title>
        <authorList>
            <person name="Kioukis A."/>
            <person name="Michalopoulou V.A."/>
            <person name="Briers L."/>
            <person name="Pirintsos S."/>
            <person name="Studholme D.J."/>
            <person name="Pavlidis P."/>
            <person name="Sarris P.F."/>
        </authorList>
    </citation>
    <scope>NUCLEOTIDE SEQUENCE [LARGE SCALE GENOMIC DNA]</scope>
    <source>
        <strain evidence="4">cv. PFS-1207/04</strain>
    </source>
</reference>
<comment type="caution">
    <text evidence="3">The sequence shown here is derived from an EMBL/GenBank/DDBJ whole genome shotgun (WGS) entry which is preliminary data.</text>
</comment>
<evidence type="ECO:0008006" key="5">
    <source>
        <dbReference type="Google" id="ProtNLM"/>
    </source>
</evidence>
<feature type="region of interest" description="Disordered" evidence="2">
    <location>
        <begin position="105"/>
        <end position="129"/>
    </location>
</feature>
<feature type="compositionally biased region" description="Basic and acidic residues" evidence="2">
    <location>
        <begin position="264"/>
        <end position="274"/>
    </location>
</feature>
<evidence type="ECO:0000313" key="4">
    <source>
        <dbReference type="Proteomes" id="UP000266723"/>
    </source>
</evidence>
<feature type="coiled-coil region" evidence="1">
    <location>
        <begin position="469"/>
        <end position="505"/>
    </location>
</feature>
<feature type="compositionally biased region" description="Basic residues" evidence="2">
    <location>
        <begin position="226"/>
        <end position="235"/>
    </location>
</feature>
<feature type="region of interest" description="Disordered" evidence="2">
    <location>
        <begin position="216"/>
        <end position="274"/>
    </location>
</feature>
<gene>
    <name evidence="3" type="ORF">DY000_02009259</name>
</gene>
<name>A0ABQ7C230_BRACR</name>
<evidence type="ECO:0000313" key="3">
    <source>
        <dbReference type="EMBL" id="KAF3545692.1"/>
    </source>
</evidence>
<evidence type="ECO:0000256" key="2">
    <source>
        <dbReference type="SAM" id="MobiDB-lite"/>
    </source>
</evidence>
<feature type="region of interest" description="Disordered" evidence="2">
    <location>
        <begin position="329"/>
        <end position="357"/>
    </location>
</feature>
<organism evidence="3 4">
    <name type="scientific">Brassica cretica</name>
    <name type="common">Mustard</name>
    <dbReference type="NCBI Taxonomy" id="69181"/>
    <lineage>
        <taxon>Eukaryota</taxon>
        <taxon>Viridiplantae</taxon>
        <taxon>Streptophyta</taxon>
        <taxon>Embryophyta</taxon>
        <taxon>Tracheophyta</taxon>
        <taxon>Spermatophyta</taxon>
        <taxon>Magnoliopsida</taxon>
        <taxon>eudicotyledons</taxon>
        <taxon>Gunneridae</taxon>
        <taxon>Pentapetalae</taxon>
        <taxon>rosids</taxon>
        <taxon>malvids</taxon>
        <taxon>Brassicales</taxon>
        <taxon>Brassicaceae</taxon>
        <taxon>Brassiceae</taxon>
        <taxon>Brassica</taxon>
    </lineage>
</organism>
<protein>
    <recommendedName>
        <fullName evidence="5">FRIGIDA-like protein</fullName>
    </recommendedName>
</protein>
<keyword evidence="4" id="KW-1185">Reference proteome</keyword>
<dbReference type="Proteomes" id="UP000266723">
    <property type="component" value="Unassembled WGS sequence"/>
</dbReference>
<evidence type="ECO:0000256" key="1">
    <source>
        <dbReference type="SAM" id="Coils"/>
    </source>
</evidence>